<evidence type="ECO:0000256" key="2">
    <source>
        <dbReference type="ARBA" id="ARBA00022490"/>
    </source>
</evidence>
<evidence type="ECO:0000256" key="1">
    <source>
        <dbReference type="ARBA" id="ARBA00004496"/>
    </source>
</evidence>
<dbReference type="Gene3D" id="1.20.1050.10">
    <property type="match status" value="1"/>
</dbReference>
<dbReference type="Proteomes" id="UP000263833">
    <property type="component" value="Unassembled WGS sequence"/>
</dbReference>
<dbReference type="InterPro" id="IPR040079">
    <property type="entry name" value="Glutathione_S-Trfase"/>
</dbReference>
<dbReference type="AlphaFoldDB" id="A0A371BJN6"/>
<dbReference type="InterPro" id="IPR004046">
    <property type="entry name" value="GST_C"/>
</dbReference>
<proteinExistence type="predicted"/>
<dbReference type="PROSITE" id="PS50404">
    <property type="entry name" value="GST_NTER"/>
    <property type="match status" value="1"/>
</dbReference>
<dbReference type="SUPFAM" id="SSF47616">
    <property type="entry name" value="GST C-terminal domain-like"/>
    <property type="match status" value="1"/>
</dbReference>
<comment type="caution">
    <text evidence="5">The sequence shown here is derived from an EMBL/GenBank/DDBJ whole genome shotgun (WGS) entry which is preliminary data.</text>
</comment>
<dbReference type="PROSITE" id="PS50405">
    <property type="entry name" value="GST_CTER"/>
    <property type="match status" value="1"/>
</dbReference>
<dbReference type="InterPro" id="IPR036249">
    <property type="entry name" value="Thioredoxin-like_sf"/>
</dbReference>
<dbReference type="OrthoDB" id="9782992at2"/>
<dbReference type="EMBL" id="QRGP01000001">
    <property type="protein sequence ID" value="RDV07776.1"/>
    <property type="molecule type" value="Genomic_DNA"/>
</dbReference>
<dbReference type="GO" id="GO:0005737">
    <property type="term" value="C:cytoplasm"/>
    <property type="evidence" value="ECO:0007669"/>
    <property type="project" value="UniProtKB-SubCell"/>
</dbReference>
<accession>A0A371BJN6</accession>
<name>A0A371BJN6_9SPHN</name>
<dbReference type="InterPro" id="IPR051369">
    <property type="entry name" value="GST_Theta"/>
</dbReference>
<gene>
    <name evidence="5" type="ORF">DXH95_01070</name>
</gene>
<dbReference type="Gene3D" id="3.40.30.10">
    <property type="entry name" value="Glutaredoxin"/>
    <property type="match status" value="1"/>
</dbReference>
<protein>
    <submittedName>
        <fullName evidence="5">Glutathione S-transferase family protein</fullName>
    </submittedName>
</protein>
<dbReference type="PANTHER" id="PTHR43917">
    <property type="match status" value="1"/>
</dbReference>
<evidence type="ECO:0000259" key="3">
    <source>
        <dbReference type="PROSITE" id="PS50404"/>
    </source>
</evidence>
<keyword evidence="2" id="KW-0963">Cytoplasm</keyword>
<dbReference type="RefSeq" id="WP_115549323.1">
    <property type="nucleotide sequence ID" value="NZ_QRGP01000001.1"/>
</dbReference>
<evidence type="ECO:0000259" key="4">
    <source>
        <dbReference type="PROSITE" id="PS50405"/>
    </source>
</evidence>
<dbReference type="SFLD" id="SFLDG00358">
    <property type="entry name" value="Main_(cytGST)"/>
    <property type="match status" value="1"/>
</dbReference>
<dbReference type="InterPro" id="IPR004045">
    <property type="entry name" value="Glutathione_S-Trfase_N"/>
</dbReference>
<evidence type="ECO:0000313" key="5">
    <source>
        <dbReference type="EMBL" id="RDV07776.1"/>
    </source>
</evidence>
<dbReference type="CDD" id="cd00570">
    <property type="entry name" value="GST_N_family"/>
    <property type="match status" value="1"/>
</dbReference>
<keyword evidence="6" id="KW-1185">Reference proteome</keyword>
<feature type="domain" description="GST N-terminal" evidence="3">
    <location>
        <begin position="1"/>
        <end position="77"/>
    </location>
</feature>
<dbReference type="SUPFAM" id="SSF52833">
    <property type="entry name" value="Thioredoxin-like"/>
    <property type="match status" value="1"/>
</dbReference>
<keyword evidence="5" id="KW-0808">Transferase</keyword>
<organism evidence="5 6">
    <name type="scientific">Sphingorhabdus pulchriflava</name>
    <dbReference type="NCBI Taxonomy" id="2292257"/>
    <lineage>
        <taxon>Bacteria</taxon>
        <taxon>Pseudomonadati</taxon>
        <taxon>Pseudomonadota</taxon>
        <taxon>Alphaproteobacteria</taxon>
        <taxon>Sphingomonadales</taxon>
        <taxon>Sphingomonadaceae</taxon>
        <taxon>Sphingorhabdus</taxon>
    </lineage>
</organism>
<evidence type="ECO:0000313" key="6">
    <source>
        <dbReference type="Proteomes" id="UP000263833"/>
    </source>
</evidence>
<comment type="subcellular location">
    <subcellularLocation>
        <location evidence="1">Cytoplasm</location>
    </subcellularLocation>
</comment>
<dbReference type="InterPro" id="IPR010987">
    <property type="entry name" value="Glutathione-S-Trfase_C-like"/>
</dbReference>
<feature type="domain" description="GST C-terminal" evidence="4">
    <location>
        <begin position="82"/>
        <end position="211"/>
    </location>
</feature>
<sequence length="212" mass="22803">MILYGAPLSPFVRKVLAFAAEKGVELELVPVGLGDPNPDFIASSPFRKMPGFRDGDFTISDSSAIVTYLEAKQPEPAMIPADPADRARSVWFDEFADTIVTTAGGKIFFNRVVSPKFMGKPGDEEAAKQGEADMVPIYDYLEGIIPASGYLVADRLTLADIAVASPFVNVAHCGIVPDPAAYPKLTAYLAGIHARPGFATWIPRERKMLGLG</sequence>
<dbReference type="SFLD" id="SFLDS00019">
    <property type="entry name" value="Glutathione_Transferase_(cytos"/>
    <property type="match status" value="1"/>
</dbReference>
<reference evidence="6" key="1">
    <citation type="submission" date="2018-08" db="EMBL/GenBank/DDBJ databases">
        <authorList>
            <person name="Kim S.-J."/>
            <person name="Jung G.-Y."/>
        </authorList>
    </citation>
    <scope>NUCLEOTIDE SEQUENCE [LARGE SCALE GENOMIC DNA]</scope>
    <source>
        <strain evidence="6">GY_G</strain>
    </source>
</reference>
<dbReference type="PANTHER" id="PTHR43917:SF8">
    <property type="entry name" value="GH16740P-RELATED"/>
    <property type="match status" value="1"/>
</dbReference>
<dbReference type="InterPro" id="IPR036282">
    <property type="entry name" value="Glutathione-S-Trfase_C_sf"/>
</dbReference>
<dbReference type="Pfam" id="PF13417">
    <property type="entry name" value="GST_N_3"/>
    <property type="match status" value="1"/>
</dbReference>
<dbReference type="GO" id="GO:0016740">
    <property type="term" value="F:transferase activity"/>
    <property type="evidence" value="ECO:0007669"/>
    <property type="project" value="UniProtKB-KW"/>
</dbReference>
<dbReference type="Pfam" id="PF00043">
    <property type="entry name" value="GST_C"/>
    <property type="match status" value="1"/>
</dbReference>
<dbReference type="CDD" id="cd00299">
    <property type="entry name" value="GST_C_family"/>
    <property type="match status" value="1"/>
</dbReference>